<dbReference type="Gene3D" id="3.30.160.60">
    <property type="entry name" value="Classic Zinc Finger"/>
    <property type="match status" value="1"/>
</dbReference>
<keyword evidence="1" id="KW-0862">Zinc</keyword>
<feature type="compositionally biased region" description="Polar residues" evidence="2">
    <location>
        <begin position="95"/>
        <end position="105"/>
    </location>
</feature>
<dbReference type="InterPro" id="IPR013087">
    <property type="entry name" value="Znf_C2H2_type"/>
</dbReference>
<dbReference type="PROSITE" id="PS00028">
    <property type="entry name" value="ZINC_FINGER_C2H2_1"/>
    <property type="match status" value="1"/>
</dbReference>
<evidence type="ECO:0000256" key="1">
    <source>
        <dbReference type="PROSITE-ProRule" id="PRU00042"/>
    </source>
</evidence>
<gene>
    <name evidence="4" type="ORF">PHLGIDRAFT_121395</name>
</gene>
<keyword evidence="1" id="KW-0863">Zinc-finger</keyword>
<reference evidence="4 5" key="1">
    <citation type="journal article" date="2014" name="PLoS Genet.">
        <title>Analysis of the Phlebiopsis gigantea genome, transcriptome and secretome provides insight into its pioneer colonization strategies of wood.</title>
        <authorList>
            <person name="Hori C."/>
            <person name="Ishida T."/>
            <person name="Igarashi K."/>
            <person name="Samejima M."/>
            <person name="Suzuki H."/>
            <person name="Master E."/>
            <person name="Ferreira P."/>
            <person name="Ruiz-Duenas F.J."/>
            <person name="Held B."/>
            <person name="Canessa P."/>
            <person name="Larrondo L.F."/>
            <person name="Schmoll M."/>
            <person name="Druzhinina I.S."/>
            <person name="Kubicek C.P."/>
            <person name="Gaskell J.A."/>
            <person name="Kersten P."/>
            <person name="St John F."/>
            <person name="Glasner J."/>
            <person name="Sabat G."/>
            <person name="Splinter BonDurant S."/>
            <person name="Syed K."/>
            <person name="Yadav J."/>
            <person name="Mgbeahuruike A.C."/>
            <person name="Kovalchuk A."/>
            <person name="Asiegbu F.O."/>
            <person name="Lackner G."/>
            <person name="Hoffmeister D."/>
            <person name="Rencoret J."/>
            <person name="Gutierrez A."/>
            <person name="Sun H."/>
            <person name="Lindquist E."/>
            <person name="Barry K."/>
            <person name="Riley R."/>
            <person name="Grigoriev I.V."/>
            <person name="Henrissat B."/>
            <person name="Kues U."/>
            <person name="Berka R.M."/>
            <person name="Martinez A.T."/>
            <person name="Covert S.F."/>
            <person name="Blanchette R.A."/>
            <person name="Cullen D."/>
        </authorList>
    </citation>
    <scope>NUCLEOTIDE SEQUENCE [LARGE SCALE GENOMIC DNA]</scope>
    <source>
        <strain evidence="4 5">11061_1 CR5-6</strain>
    </source>
</reference>
<feature type="domain" description="C2H2-type" evidence="3">
    <location>
        <begin position="57"/>
        <end position="84"/>
    </location>
</feature>
<dbReference type="GO" id="GO:0008270">
    <property type="term" value="F:zinc ion binding"/>
    <property type="evidence" value="ECO:0007669"/>
    <property type="project" value="UniProtKB-KW"/>
</dbReference>
<dbReference type="Proteomes" id="UP000053257">
    <property type="component" value="Unassembled WGS sequence"/>
</dbReference>
<dbReference type="HOGENOM" id="CLU_821616_0_0_1"/>
<feature type="region of interest" description="Disordered" evidence="2">
    <location>
        <begin position="132"/>
        <end position="174"/>
    </location>
</feature>
<dbReference type="SMART" id="SM00355">
    <property type="entry name" value="ZnF_C2H2"/>
    <property type="match status" value="2"/>
</dbReference>
<evidence type="ECO:0000313" key="5">
    <source>
        <dbReference type="Proteomes" id="UP000053257"/>
    </source>
</evidence>
<name>A0A0C3RT00_PHLG1</name>
<protein>
    <recommendedName>
        <fullName evidence="3">C2H2-type domain-containing protein</fullName>
    </recommendedName>
</protein>
<proteinExistence type="predicted"/>
<dbReference type="EMBL" id="KN840606">
    <property type="protein sequence ID" value="KIP03651.1"/>
    <property type="molecule type" value="Genomic_DNA"/>
</dbReference>
<organism evidence="4 5">
    <name type="scientific">Phlebiopsis gigantea (strain 11061_1 CR5-6)</name>
    <name type="common">White-rot fungus</name>
    <name type="synonym">Peniophora gigantea</name>
    <dbReference type="NCBI Taxonomy" id="745531"/>
    <lineage>
        <taxon>Eukaryota</taxon>
        <taxon>Fungi</taxon>
        <taxon>Dikarya</taxon>
        <taxon>Basidiomycota</taxon>
        <taxon>Agaricomycotina</taxon>
        <taxon>Agaricomycetes</taxon>
        <taxon>Polyporales</taxon>
        <taxon>Phanerochaetaceae</taxon>
        <taxon>Phlebiopsis</taxon>
    </lineage>
</organism>
<keyword evidence="5" id="KW-1185">Reference proteome</keyword>
<keyword evidence="1" id="KW-0479">Metal-binding</keyword>
<evidence type="ECO:0000256" key="2">
    <source>
        <dbReference type="SAM" id="MobiDB-lite"/>
    </source>
</evidence>
<dbReference type="PROSITE" id="PS50157">
    <property type="entry name" value="ZINC_FINGER_C2H2_2"/>
    <property type="match status" value="1"/>
</dbReference>
<evidence type="ECO:0000313" key="4">
    <source>
        <dbReference type="EMBL" id="KIP03651.1"/>
    </source>
</evidence>
<feature type="region of interest" description="Disordered" evidence="2">
    <location>
        <begin position="83"/>
        <end position="116"/>
    </location>
</feature>
<evidence type="ECO:0000259" key="3">
    <source>
        <dbReference type="PROSITE" id="PS50157"/>
    </source>
</evidence>
<accession>A0A0C3RT00</accession>
<dbReference type="AlphaFoldDB" id="A0A0C3RT00"/>
<sequence length="338" mass="37093">MSRRSPARAKRTYPRVEWDNGELNPCNICGWELHGPEQFIRHVYAHHHEDYCDGEYYHCCFCSKPQSSRSNMTRHLKAHFGVEDSPHARNGSGHGQPTRTQPSAHSTRDNSPYKHSKKTPVLTFVEAFRMPGQHASAHASSKSRARHGATSGLSDDDLSDETHTSSDRSSSPLPFALFYPSSSSTKATSVSPSPSPLLLEHVPVPHSPSSLLREDVPVAPSPPPLLLEHVPVSHSPSPLFREDVPVSPSPPPLLLEDIPVSPIQPFFEIPAAPAPPPPTSSLSIVPNNRAIDWDHYVQAAAQLSPEARQTFIDDLVALAQRRNDPDYTQALLDSGILG</sequence>